<comment type="caution">
    <text evidence="1">The sequence shown here is derived from an EMBL/GenBank/DDBJ whole genome shotgun (WGS) entry which is preliminary data.</text>
</comment>
<organism evidence="1">
    <name type="scientific">mine drainage metagenome</name>
    <dbReference type="NCBI Taxonomy" id="410659"/>
    <lineage>
        <taxon>unclassified sequences</taxon>
        <taxon>metagenomes</taxon>
        <taxon>ecological metagenomes</taxon>
    </lineage>
</organism>
<name>A0A1J5PL32_9ZZZZ</name>
<accession>A0A1J5PL32</accession>
<proteinExistence type="predicted"/>
<reference evidence="1" key="1">
    <citation type="submission" date="2016-10" db="EMBL/GenBank/DDBJ databases">
        <title>Sequence of Gallionella enrichment culture.</title>
        <authorList>
            <person name="Poehlein A."/>
            <person name="Muehling M."/>
            <person name="Daniel R."/>
        </authorList>
    </citation>
    <scope>NUCLEOTIDE SEQUENCE</scope>
</reference>
<dbReference type="EMBL" id="MLJW01003354">
    <property type="protein sequence ID" value="OIQ72246.1"/>
    <property type="molecule type" value="Genomic_DNA"/>
</dbReference>
<dbReference type="AlphaFoldDB" id="A0A1J5PL32"/>
<evidence type="ECO:0000313" key="1">
    <source>
        <dbReference type="EMBL" id="OIQ72246.1"/>
    </source>
</evidence>
<gene>
    <name evidence="1" type="ORF">GALL_461320</name>
</gene>
<sequence>MPWSLDLLDSDGHPVLMDPAQGVIHMEGFVESGRPAGMESGSAIYVPFVFPFLGMPLPPGKYSWHFKMDATEESYTFMAKS</sequence>
<protein>
    <submittedName>
        <fullName evidence="1">Uncharacterized protein</fullName>
    </submittedName>
</protein>